<organism evidence="1 2">
    <name type="scientific">Chitinophaga skermanii</name>
    <dbReference type="NCBI Taxonomy" id="331697"/>
    <lineage>
        <taxon>Bacteria</taxon>
        <taxon>Pseudomonadati</taxon>
        <taxon>Bacteroidota</taxon>
        <taxon>Chitinophagia</taxon>
        <taxon>Chitinophagales</taxon>
        <taxon>Chitinophagaceae</taxon>
        <taxon>Chitinophaga</taxon>
    </lineage>
</organism>
<dbReference type="EMBL" id="QLLL01000002">
    <property type="protein sequence ID" value="RAJ08606.1"/>
    <property type="molecule type" value="Genomic_DNA"/>
</dbReference>
<name>A0A327QV97_9BACT</name>
<keyword evidence="2" id="KW-1185">Reference proteome</keyword>
<reference evidence="1 2" key="1">
    <citation type="submission" date="2018-06" db="EMBL/GenBank/DDBJ databases">
        <title>Genomic Encyclopedia of Archaeal and Bacterial Type Strains, Phase II (KMG-II): from individual species to whole genera.</title>
        <authorList>
            <person name="Goeker M."/>
        </authorList>
    </citation>
    <scope>NUCLEOTIDE SEQUENCE [LARGE SCALE GENOMIC DNA]</scope>
    <source>
        <strain evidence="1 2">DSM 23857</strain>
    </source>
</reference>
<evidence type="ECO:0000313" key="1">
    <source>
        <dbReference type="EMBL" id="RAJ08606.1"/>
    </source>
</evidence>
<dbReference type="RefSeq" id="WP_111596740.1">
    <property type="nucleotide sequence ID" value="NZ_QLLL01000002.1"/>
</dbReference>
<evidence type="ECO:0008006" key="3">
    <source>
        <dbReference type="Google" id="ProtNLM"/>
    </source>
</evidence>
<accession>A0A327QV97</accession>
<comment type="caution">
    <text evidence="1">The sequence shown here is derived from an EMBL/GenBank/DDBJ whole genome shotgun (WGS) entry which is preliminary data.</text>
</comment>
<dbReference type="AlphaFoldDB" id="A0A327QV97"/>
<evidence type="ECO:0000313" key="2">
    <source>
        <dbReference type="Proteomes" id="UP000249547"/>
    </source>
</evidence>
<protein>
    <recommendedName>
        <fullName evidence="3">Natural product</fullName>
    </recommendedName>
</protein>
<dbReference type="InterPro" id="IPR058238">
    <property type="entry name" value="Lant_leader_dom"/>
</dbReference>
<dbReference type="Proteomes" id="UP000249547">
    <property type="component" value="Unassembled WGS sequence"/>
</dbReference>
<gene>
    <name evidence="1" type="ORF">LX64_01259</name>
</gene>
<sequence>MKKKKLDLQNKLLLDKNIIAELTTQEQATLKGGATVGAGCESTTTLCITQTGIGFQPPSKTTHGSLTLTCKYL</sequence>
<proteinExistence type="predicted"/>
<dbReference type="NCBIfam" id="NF038153">
    <property type="entry name" value="lant_leader_L1a"/>
    <property type="match status" value="1"/>
</dbReference>